<dbReference type="Proteomes" id="UP000616885">
    <property type="component" value="Unassembled WGS sequence"/>
</dbReference>
<feature type="region of interest" description="Disordered" evidence="2">
    <location>
        <begin position="1"/>
        <end position="21"/>
    </location>
</feature>
<evidence type="ECO:0000256" key="2">
    <source>
        <dbReference type="SAM" id="MobiDB-lite"/>
    </source>
</evidence>
<evidence type="ECO:0000256" key="1">
    <source>
        <dbReference type="ARBA" id="ARBA00010790"/>
    </source>
</evidence>
<dbReference type="Gene3D" id="3.30.410.40">
    <property type="match status" value="1"/>
</dbReference>
<reference evidence="4" key="1">
    <citation type="submission" date="2020-10" db="EMBL/GenBank/DDBJ databases">
        <title>High-Quality Genome Resource of Clonostachys rosea strain S41 by Oxford Nanopore Long-Read Sequencing.</title>
        <authorList>
            <person name="Wang H."/>
        </authorList>
    </citation>
    <scope>NUCLEOTIDE SEQUENCE</scope>
    <source>
        <strain evidence="4">S41</strain>
    </source>
</reference>
<evidence type="ECO:0000313" key="5">
    <source>
        <dbReference type="Proteomes" id="UP000616885"/>
    </source>
</evidence>
<dbReference type="InterPro" id="IPR007867">
    <property type="entry name" value="GMC_OxRtase_C"/>
</dbReference>
<comment type="similarity">
    <text evidence="1">Belongs to the GMC oxidoreductase family.</text>
</comment>
<dbReference type="GO" id="GO:0016614">
    <property type="term" value="F:oxidoreductase activity, acting on CH-OH group of donors"/>
    <property type="evidence" value="ECO:0007669"/>
    <property type="project" value="InterPro"/>
</dbReference>
<dbReference type="PANTHER" id="PTHR11552">
    <property type="entry name" value="GLUCOSE-METHANOL-CHOLINE GMC OXIDOREDUCTASE"/>
    <property type="match status" value="1"/>
</dbReference>
<dbReference type="Pfam" id="PF05199">
    <property type="entry name" value="GMC_oxred_C"/>
    <property type="match status" value="1"/>
</dbReference>
<name>A0A8H7K6J7_BIOOC</name>
<dbReference type="EMBL" id="JADCTT010000011">
    <property type="protein sequence ID" value="KAF9746190.1"/>
    <property type="molecule type" value="Genomic_DNA"/>
</dbReference>
<protein>
    <recommendedName>
        <fullName evidence="3">Glucose-methanol-choline oxidoreductase C-terminal domain-containing protein</fullName>
    </recommendedName>
</protein>
<dbReference type="Gene3D" id="3.50.50.60">
    <property type="entry name" value="FAD/NAD(P)-binding domain"/>
    <property type="match status" value="1"/>
</dbReference>
<evidence type="ECO:0000313" key="4">
    <source>
        <dbReference type="EMBL" id="KAF9746190.1"/>
    </source>
</evidence>
<dbReference type="InterPro" id="IPR012132">
    <property type="entry name" value="GMC_OxRdtase"/>
</dbReference>
<gene>
    <name evidence="4" type="ORF">IM811_003095</name>
</gene>
<dbReference type="AlphaFoldDB" id="A0A8H7K6J7"/>
<dbReference type="GO" id="GO:0050660">
    <property type="term" value="F:flavin adenine dinucleotide binding"/>
    <property type="evidence" value="ECO:0007669"/>
    <property type="project" value="InterPro"/>
</dbReference>
<proteinExistence type="inferred from homology"/>
<dbReference type="PANTHER" id="PTHR11552:SF147">
    <property type="entry name" value="CHOLINE DEHYDROGENASE, MITOCHONDRIAL"/>
    <property type="match status" value="1"/>
</dbReference>
<evidence type="ECO:0000259" key="3">
    <source>
        <dbReference type="Pfam" id="PF05199"/>
    </source>
</evidence>
<feature type="domain" description="Glucose-methanol-choline oxidoreductase C-terminal" evidence="3">
    <location>
        <begin position="6"/>
        <end position="111"/>
    </location>
</feature>
<sequence>MQVQNKAGTVTLRSNDPQDPPEINFNFFKEGEEHDLQAIGEAVQLTRDIYDALNEPYAPVTVTEPPSKDENEVRERIKYDTWSHHASCSCPMGPTDEPSTCVDSKFRVRGLTTFE</sequence>
<feature type="compositionally biased region" description="Polar residues" evidence="2">
    <location>
        <begin position="1"/>
        <end position="17"/>
    </location>
</feature>
<organism evidence="4 5">
    <name type="scientific">Bionectria ochroleuca</name>
    <name type="common">Gliocladium roseum</name>
    <dbReference type="NCBI Taxonomy" id="29856"/>
    <lineage>
        <taxon>Eukaryota</taxon>
        <taxon>Fungi</taxon>
        <taxon>Dikarya</taxon>
        <taxon>Ascomycota</taxon>
        <taxon>Pezizomycotina</taxon>
        <taxon>Sordariomycetes</taxon>
        <taxon>Hypocreomycetidae</taxon>
        <taxon>Hypocreales</taxon>
        <taxon>Bionectriaceae</taxon>
        <taxon>Clonostachys</taxon>
    </lineage>
</organism>
<comment type="caution">
    <text evidence="4">The sequence shown here is derived from an EMBL/GenBank/DDBJ whole genome shotgun (WGS) entry which is preliminary data.</text>
</comment>
<dbReference type="SUPFAM" id="SSF54373">
    <property type="entry name" value="FAD-linked reductases, C-terminal domain"/>
    <property type="match status" value="1"/>
</dbReference>
<dbReference type="InterPro" id="IPR036188">
    <property type="entry name" value="FAD/NAD-bd_sf"/>
</dbReference>
<accession>A0A8H7K6J7</accession>